<dbReference type="InterPro" id="IPR006665">
    <property type="entry name" value="OmpA-like"/>
</dbReference>
<dbReference type="Gene3D" id="3.30.1330.60">
    <property type="entry name" value="OmpA-like domain"/>
    <property type="match status" value="1"/>
</dbReference>
<dbReference type="InterPro" id="IPR036737">
    <property type="entry name" value="OmpA-like_sf"/>
</dbReference>
<dbReference type="SUPFAM" id="SSF103088">
    <property type="entry name" value="OmpA-like"/>
    <property type="match status" value="1"/>
</dbReference>
<gene>
    <name evidence="2" type="ORF">U3653_18225</name>
</gene>
<dbReference type="EMBL" id="JAYKYQ010000007">
    <property type="protein sequence ID" value="MEB3511970.1"/>
    <property type="molecule type" value="Genomic_DNA"/>
</dbReference>
<proteinExistence type="predicted"/>
<feature type="domain" description="OmpA-like" evidence="1">
    <location>
        <begin position="26"/>
        <end position="102"/>
    </location>
</feature>
<evidence type="ECO:0000259" key="1">
    <source>
        <dbReference type="Pfam" id="PF00691"/>
    </source>
</evidence>
<protein>
    <submittedName>
        <fullName evidence="2">OmpA family protein</fullName>
    </submittedName>
</protein>
<organism evidence="2 3">
    <name type="scientific">Nocardia implantans</name>
    <dbReference type="NCBI Taxonomy" id="3108168"/>
    <lineage>
        <taxon>Bacteria</taxon>
        <taxon>Bacillati</taxon>
        <taxon>Actinomycetota</taxon>
        <taxon>Actinomycetes</taxon>
        <taxon>Mycobacteriales</taxon>
        <taxon>Nocardiaceae</taxon>
        <taxon>Nocardia</taxon>
    </lineage>
</organism>
<sequence length="120" mass="12351">MGSALNTAQQKIQDVINAAIAAVPITFDSGSSDLGPGDVATIKAVAIPLKGNETKIQITTYARDADIVAARSLAKARGDNIAAELEAEGIDRARVAVRAEANPTAPDVQVDQAQITVVAE</sequence>
<dbReference type="Pfam" id="PF00691">
    <property type="entry name" value="OmpA"/>
    <property type="match status" value="1"/>
</dbReference>
<comment type="caution">
    <text evidence="2">The sequence shown here is derived from an EMBL/GenBank/DDBJ whole genome shotgun (WGS) entry which is preliminary data.</text>
</comment>
<accession>A0ABU6AWX0</accession>
<evidence type="ECO:0000313" key="2">
    <source>
        <dbReference type="EMBL" id="MEB3511970.1"/>
    </source>
</evidence>
<evidence type="ECO:0000313" key="3">
    <source>
        <dbReference type="Proteomes" id="UP001348098"/>
    </source>
</evidence>
<keyword evidence="3" id="KW-1185">Reference proteome</keyword>
<dbReference type="RefSeq" id="WP_195081272.1">
    <property type="nucleotide sequence ID" value="NZ_JAYESH010000006.1"/>
</dbReference>
<dbReference type="Proteomes" id="UP001348098">
    <property type="component" value="Unassembled WGS sequence"/>
</dbReference>
<name>A0ABU6AWX0_9NOCA</name>
<reference evidence="2 3" key="1">
    <citation type="submission" date="2023-12" db="EMBL/GenBank/DDBJ databases">
        <title>novel species in genus Nocarida.</title>
        <authorList>
            <person name="Li Z."/>
        </authorList>
    </citation>
    <scope>NUCLEOTIDE SEQUENCE [LARGE SCALE GENOMIC DNA]</scope>
    <source>
        <strain evidence="2 3">CDC186</strain>
    </source>
</reference>